<feature type="transmembrane region" description="Helical" evidence="1">
    <location>
        <begin position="30"/>
        <end position="52"/>
    </location>
</feature>
<feature type="transmembrane region" description="Helical" evidence="1">
    <location>
        <begin position="83"/>
        <end position="103"/>
    </location>
</feature>
<keyword evidence="1" id="KW-0812">Transmembrane</keyword>
<dbReference type="AlphaFoldDB" id="A0A7X3D1W1"/>
<proteinExistence type="predicted"/>
<dbReference type="RefSeq" id="WP_155599564.1">
    <property type="nucleotide sequence ID" value="NZ_RCNR01000012.1"/>
</dbReference>
<name>A0A7X3D1W1_9FLAO</name>
<protein>
    <recommendedName>
        <fullName evidence="4">LexA-binding, inner membrane-associated hydrolase</fullName>
    </recommendedName>
</protein>
<reference evidence="2 3" key="1">
    <citation type="journal article" date="2019" name="Mar. Drugs">
        <title>Comparative Genomics and CAZyme Genome Repertoires of Marine Zobellia amurskyensis KMM 3526(T) and Zobellia laminariae KMM 3676(T).</title>
        <authorList>
            <person name="Chernysheva N."/>
            <person name="Bystritskaya E."/>
            <person name="Stenkova A."/>
            <person name="Golovkin I."/>
            <person name="Nedashkovskaya O."/>
            <person name="Isaeva M."/>
        </authorList>
    </citation>
    <scope>NUCLEOTIDE SEQUENCE [LARGE SCALE GENOMIC DNA]</scope>
    <source>
        <strain evidence="2 3">KMM 3526</strain>
    </source>
</reference>
<dbReference type="OrthoDB" id="289051at2"/>
<dbReference type="Pfam" id="PF19617">
    <property type="entry name" value="DUF6122"/>
    <property type="match status" value="1"/>
</dbReference>
<keyword evidence="1" id="KW-1133">Transmembrane helix</keyword>
<dbReference type="InterPro" id="IPR046125">
    <property type="entry name" value="DUF6122"/>
</dbReference>
<dbReference type="EMBL" id="RCNR01000012">
    <property type="protein sequence ID" value="MUH35856.1"/>
    <property type="molecule type" value="Genomic_DNA"/>
</dbReference>
<evidence type="ECO:0008006" key="4">
    <source>
        <dbReference type="Google" id="ProtNLM"/>
    </source>
</evidence>
<evidence type="ECO:0000313" key="3">
    <source>
        <dbReference type="Proteomes" id="UP000540519"/>
    </source>
</evidence>
<evidence type="ECO:0000256" key="1">
    <source>
        <dbReference type="SAM" id="Phobius"/>
    </source>
</evidence>
<sequence length="106" mass="12359">MLRFIMHYGIHFVVPILVGWYFYKEYRLKAVLILLAGIIIDVDHLLATPIFSPDRCSIGFHPLHSYWAIAAYCVLFYFKKTRIFGLALLIHIVADATDCFFLFQSK</sequence>
<organism evidence="2 3">
    <name type="scientific">Zobellia amurskyensis</name>
    <dbReference type="NCBI Taxonomy" id="248905"/>
    <lineage>
        <taxon>Bacteria</taxon>
        <taxon>Pseudomonadati</taxon>
        <taxon>Bacteroidota</taxon>
        <taxon>Flavobacteriia</taxon>
        <taxon>Flavobacteriales</taxon>
        <taxon>Flavobacteriaceae</taxon>
        <taxon>Zobellia</taxon>
    </lineage>
</organism>
<comment type="caution">
    <text evidence="2">The sequence shown here is derived from an EMBL/GenBank/DDBJ whole genome shotgun (WGS) entry which is preliminary data.</text>
</comment>
<feature type="transmembrane region" description="Helical" evidence="1">
    <location>
        <begin position="6"/>
        <end position="23"/>
    </location>
</feature>
<keyword evidence="3" id="KW-1185">Reference proteome</keyword>
<evidence type="ECO:0000313" key="2">
    <source>
        <dbReference type="EMBL" id="MUH35856.1"/>
    </source>
</evidence>
<gene>
    <name evidence="2" type="ORF">D9O36_08395</name>
</gene>
<feature type="transmembrane region" description="Helical" evidence="1">
    <location>
        <begin position="58"/>
        <end position="78"/>
    </location>
</feature>
<accession>A0A7X3D1W1</accession>
<keyword evidence="1" id="KW-0472">Membrane</keyword>
<dbReference type="Proteomes" id="UP000540519">
    <property type="component" value="Unassembled WGS sequence"/>
</dbReference>